<keyword evidence="2" id="KW-1185">Reference proteome</keyword>
<proteinExistence type="predicted"/>
<dbReference type="Proteomes" id="UP001283361">
    <property type="component" value="Unassembled WGS sequence"/>
</dbReference>
<accession>A0AAE0XUC0</accession>
<name>A0AAE0XUC0_9GAST</name>
<dbReference type="EMBL" id="JAWDGP010007571">
    <property type="protein sequence ID" value="KAK3713100.1"/>
    <property type="molecule type" value="Genomic_DNA"/>
</dbReference>
<protein>
    <submittedName>
        <fullName evidence="1">Uncharacterized protein</fullName>
    </submittedName>
</protein>
<dbReference type="AlphaFoldDB" id="A0AAE0XUC0"/>
<reference evidence="1" key="1">
    <citation type="journal article" date="2023" name="G3 (Bethesda)">
        <title>A reference genome for the long-term kleptoplast-retaining sea slug Elysia crispata morphotype clarki.</title>
        <authorList>
            <person name="Eastman K.E."/>
            <person name="Pendleton A.L."/>
            <person name="Shaikh M.A."/>
            <person name="Suttiyut T."/>
            <person name="Ogas R."/>
            <person name="Tomko P."/>
            <person name="Gavelis G."/>
            <person name="Widhalm J.R."/>
            <person name="Wisecaver J.H."/>
        </authorList>
    </citation>
    <scope>NUCLEOTIDE SEQUENCE</scope>
    <source>
        <strain evidence="1">ECLA1</strain>
    </source>
</reference>
<organism evidence="1 2">
    <name type="scientific">Elysia crispata</name>
    <name type="common">lettuce slug</name>
    <dbReference type="NCBI Taxonomy" id="231223"/>
    <lineage>
        <taxon>Eukaryota</taxon>
        <taxon>Metazoa</taxon>
        <taxon>Spiralia</taxon>
        <taxon>Lophotrochozoa</taxon>
        <taxon>Mollusca</taxon>
        <taxon>Gastropoda</taxon>
        <taxon>Heterobranchia</taxon>
        <taxon>Euthyneura</taxon>
        <taxon>Panpulmonata</taxon>
        <taxon>Sacoglossa</taxon>
        <taxon>Placobranchoidea</taxon>
        <taxon>Plakobranchidae</taxon>
        <taxon>Elysia</taxon>
    </lineage>
</organism>
<sequence>MIWTAVLTGSSFLDFSLSYHIPEIGREEIFDPDYYSSFWSIYILIHPGIKPWSLEKRFALHELKRSPLVRSHLAVTSMLWQTIASRLLSVFIRRSFGIL</sequence>
<gene>
    <name evidence="1" type="ORF">RRG08_036712</name>
</gene>
<evidence type="ECO:0000313" key="2">
    <source>
        <dbReference type="Proteomes" id="UP001283361"/>
    </source>
</evidence>
<comment type="caution">
    <text evidence="1">The sequence shown here is derived from an EMBL/GenBank/DDBJ whole genome shotgun (WGS) entry which is preliminary data.</text>
</comment>
<evidence type="ECO:0000313" key="1">
    <source>
        <dbReference type="EMBL" id="KAK3713100.1"/>
    </source>
</evidence>